<dbReference type="VEuPathDB" id="FungiDB:ASPACDRAFT_43864"/>
<keyword evidence="2" id="KW-0732">Signal</keyword>
<proteinExistence type="predicted"/>
<dbReference type="GeneID" id="30975146"/>
<organism evidence="3 4">
    <name type="scientific">Aspergillus aculeatus (strain ATCC 16872 / CBS 172.66 / WB 5094)</name>
    <dbReference type="NCBI Taxonomy" id="690307"/>
    <lineage>
        <taxon>Eukaryota</taxon>
        <taxon>Fungi</taxon>
        <taxon>Dikarya</taxon>
        <taxon>Ascomycota</taxon>
        <taxon>Pezizomycotina</taxon>
        <taxon>Eurotiomycetes</taxon>
        <taxon>Eurotiomycetidae</taxon>
        <taxon>Eurotiales</taxon>
        <taxon>Aspergillaceae</taxon>
        <taxon>Aspergillus</taxon>
        <taxon>Aspergillus subgen. Circumdati</taxon>
    </lineage>
</organism>
<name>A0A1L9WSF1_ASPA1</name>
<accession>A0A1L9WSF1</accession>
<feature type="chain" id="PRO_5012001869" evidence="2">
    <location>
        <begin position="22"/>
        <end position="591"/>
    </location>
</feature>
<evidence type="ECO:0000256" key="1">
    <source>
        <dbReference type="SAM" id="MobiDB-lite"/>
    </source>
</evidence>
<sequence>MRLITFLPAFAAFYLAHGLEARLPGYGVEEFSWEMETSPGGPTVILSGTIQEIYAELIKINPTYDGDFAELAANNPPGDIVAQTLLKDDVRGLRAILRAAFSHLAVLEDFCSVQDELYLNSLPQEPEAGELIEDPAVWLTWPRLRRLALYNPCVEGYFVKGLLQCSPNLTHMVLTRPDCYMDEALPSDVVDRLPWLGLQWVLVVNTREGHRRDARVRDHYLPAALGQASFWSRLHRAEQRTRWIDDSGEAMVGGALITYADVPVSSGQDGEGDDDIPLSQEWTTTTGNDESTPLTELSSSRSSAAETMRITPYPVPPSTVLAMTGQYPPQTYRGLQDLTREIAALQERLRQRDANQYLSFKHVSAEDLHSLEESRDQVRRAVRLTYFPDIETLLIKVPTLHHEKAHRSFAEETVTALTNMGVRVMEREPTGAGRYTARSASRKEADSSYRNGLLRPTGTDWPHFVIESGLSESLSRLRQDVNWWIANSGGRVLLVLLLKVSRSDQTLTIEKYFPQRQPVTRARVAAGGPGFIPQRITTTVVKVGTTHPSVQGPPVVLEFHRVIGRQPVAPRERNVVFAHATLIELALMIFK</sequence>
<dbReference type="Proteomes" id="UP000184546">
    <property type="component" value="Unassembled WGS sequence"/>
</dbReference>
<protein>
    <submittedName>
        <fullName evidence="3">Uncharacterized protein</fullName>
    </submittedName>
</protein>
<dbReference type="EMBL" id="KV878978">
    <property type="protein sequence ID" value="OJJ99199.1"/>
    <property type="molecule type" value="Genomic_DNA"/>
</dbReference>
<dbReference type="RefSeq" id="XP_020055539.1">
    <property type="nucleotide sequence ID" value="XM_020201332.1"/>
</dbReference>
<feature type="compositionally biased region" description="Polar residues" evidence="1">
    <location>
        <begin position="280"/>
        <end position="305"/>
    </location>
</feature>
<dbReference type="AlphaFoldDB" id="A0A1L9WSF1"/>
<reference evidence="4" key="1">
    <citation type="journal article" date="2017" name="Genome Biol.">
        <title>Comparative genomics reveals high biological diversity and specific adaptations in the industrially and medically important fungal genus Aspergillus.</title>
        <authorList>
            <person name="de Vries R.P."/>
            <person name="Riley R."/>
            <person name="Wiebenga A."/>
            <person name="Aguilar-Osorio G."/>
            <person name="Amillis S."/>
            <person name="Uchima C.A."/>
            <person name="Anderluh G."/>
            <person name="Asadollahi M."/>
            <person name="Askin M."/>
            <person name="Barry K."/>
            <person name="Battaglia E."/>
            <person name="Bayram O."/>
            <person name="Benocci T."/>
            <person name="Braus-Stromeyer S.A."/>
            <person name="Caldana C."/>
            <person name="Canovas D."/>
            <person name="Cerqueira G.C."/>
            <person name="Chen F."/>
            <person name="Chen W."/>
            <person name="Choi C."/>
            <person name="Clum A."/>
            <person name="Dos Santos R.A."/>
            <person name="Damasio A.R."/>
            <person name="Diallinas G."/>
            <person name="Emri T."/>
            <person name="Fekete E."/>
            <person name="Flipphi M."/>
            <person name="Freyberg S."/>
            <person name="Gallo A."/>
            <person name="Gournas C."/>
            <person name="Habgood R."/>
            <person name="Hainaut M."/>
            <person name="Harispe M.L."/>
            <person name="Henrissat B."/>
            <person name="Hilden K.S."/>
            <person name="Hope R."/>
            <person name="Hossain A."/>
            <person name="Karabika E."/>
            <person name="Karaffa L."/>
            <person name="Karanyi Z."/>
            <person name="Krasevec N."/>
            <person name="Kuo A."/>
            <person name="Kusch H."/>
            <person name="LaButti K."/>
            <person name="Lagendijk E.L."/>
            <person name="Lapidus A."/>
            <person name="Levasseur A."/>
            <person name="Lindquist E."/>
            <person name="Lipzen A."/>
            <person name="Logrieco A.F."/>
            <person name="MacCabe A."/>
            <person name="Maekelae M.R."/>
            <person name="Malavazi I."/>
            <person name="Melin P."/>
            <person name="Meyer V."/>
            <person name="Mielnichuk N."/>
            <person name="Miskei M."/>
            <person name="Molnar A.P."/>
            <person name="Mule G."/>
            <person name="Ngan C.Y."/>
            <person name="Orejas M."/>
            <person name="Orosz E."/>
            <person name="Ouedraogo J.P."/>
            <person name="Overkamp K.M."/>
            <person name="Park H.-S."/>
            <person name="Perrone G."/>
            <person name="Piumi F."/>
            <person name="Punt P.J."/>
            <person name="Ram A.F."/>
            <person name="Ramon A."/>
            <person name="Rauscher S."/>
            <person name="Record E."/>
            <person name="Riano-Pachon D.M."/>
            <person name="Robert V."/>
            <person name="Roehrig J."/>
            <person name="Ruller R."/>
            <person name="Salamov A."/>
            <person name="Salih N.S."/>
            <person name="Samson R.A."/>
            <person name="Sandor E."/>
            <person name="Sanguinetti M."/>
            <person name="Schuetze T."/>
            <person name="Sepcic K."/>
            <person name="Shelest E."/>
            <person name="Sherlock G."/>
            <person name="Sophianopoulou V."/>
            <person name="Squina F.M."/>
            <person name="Sun H."/>
            <person name="Susca A."/>
            <person name="Todd R.B."/>
            <person name="Tsang A."/>
            <person name="Unkles S.E."/>
            <person name="van de Wiele N."/>
            <person name="van Rossen-Uffink D."/>
            <person name="Oliveira J.V."/>
            <person name="Vesth T.C."/>
            <person name="Visser J."/>
            <person name="Yu J.-H."/>
            <person name="Zhou M."/>
            <person name="Andersen M.R."/>
            <person name="Archer D.B."/>
            <person name="Baker S.E."/>
            <person name="Benoit I."/>
            <person name="Brakhage A.A."/>
            <person name="Braus G.H."/>
            <person name="Fischer R."/>
            <person name="Frisvad J.C."/>
            <person name="Goldman G.H."/>
            <person name="Houbraken J."/>
            <person name="Oakley B."/>
            <person name="Pocsi I."/>
            <person name="Scazzocchio C."/>
            <person name="Seiboth B."/>
            <person name="vanKuyk P.A."/>
            <person name="Wortman J."/>
            <person name="Dyer P.S."/>
            <person name="Grigoriev I.V."/>
        </authorList>
    </citation>
    <scope>NUCLEOTIDE SEQUENCE [LARGE SCALE GENOMIC DNA]</scope>
    <source>
        <strain evidence="4">ATCC 16872 / CBS 172.66 / WB 5094</strain>
    </source>
</reference>
<dbReference type="OrthoDB" id="76567at2759"/>
<feature type="region of interest" description="Disordered" evidence="1">
    <location>
        <begin position="264"/>
        <end position="312"/>
    </location>
</feature>
<evidence type="ECO:0000313" key="4">
    <source>
        <dbReference type="Proteomes" id="UP000184546"/>
    </source>
</evidence>
<feature type="signal peptide" evidence="2">
    <location>
        <begin position="1"/>
        <end position="21"/>
    </location>
</feature>
<evidence type="ECO:0000256" key="2">
    <source>
        <dbReference type="SAM" id="SignalP"/>
    </source>
</evidence>
<keyword evidence="4" id="KW-1185">Reference proteome</keyword>
<feature type="region of interest" description="Disordered" evidence="1">
    <location>
        <begin position="432"/>
        <end position="451"/>
    </location>
</feature>
<evidence type="ECO:0000313" key="3">
    <source>
        <dbReference type="EMBL" id="OJJ99199.1"/>
    </source>
</evidence>
<gene>
    <name evidence="3" type="ORF">ASPACDRAFT_43864</name>
</gene>